<evidence type="ECO:0000256" key="1">
    <source>
        <dbReference type="SAM" id="MobiDB-lite"/>
    </source>
</evidence>
<dbReference type="Proteomes" id="UP000000304">
    <property type="component" value="Unassembled WGS sequence"/>
</dbReference>
<dbReference type="OMA" id="SEAECCL"/>
<evidence type="ECO:0000313" key="3">
    <source>
        <dbReference type="Proteomes" id="UP000000304"/>
    </source>
</evidence>
<accession>B4NTA3</accession>
<protein>
    <submittedName>
        <fullName evidence="2">GD15151</fullName>
    </submittedName>
</protein>
<feature type="region of interest" description="Disordered" evidence="1">
    <location>
        <begin position="13"/>
        <end position="32"/>
    </location>
</feature>
<dbReference type="PhylomeDB" id="B4NTA3"/>
<name>B4NTA3_DROSI</name>
<evidence type="ECO:0000313" key="2">
    <source>
        <dbReference type="EMBL" id="EDX15793.1"/>
    </source>
</evidence>
<dbReference type="HOGENOM" id="CLU_2375038_0_0_1"/>
<sequence>MVFAGAQKFAYRMRGDEQQQRRQQENRKQEEGSQAYTCAEAQIHVSANYTVSCPMWLTLSEAECCLCTRRTLLLLRISTGLGAAAIGHRQLLPNG</sequence>
<reference evidence="2 3" key="1">
    <citation type="journal article" date="2007" name="Nature">
        <title>Evolution of genes and genomes on the Drosophila phylogeny.</title>
        <authorList>
            <consortium name="Drosophila 12 Genomes Consortium"/>
            <person name="Clark A.G."/>
            <person name="Eisen M.B."/>
            <person name="Smith D.R."/>
            <person name="Bergman C.M."/>
            <person name="Oliver B."/>
            <person name="Markow T.A."/>
            <person name="Kaufman T.C."/>
            <person name="Kellis M."/>
            <person name="Gelbart W."/>
            <person name="Iyer V.N."/>
            <person name="Pollard D.A."/>
            <person name="Sackton T.B."/>
            <person name="Larracuente A.M."/>
            <person name="Singh N.D."/>
            <person name="Abad J.P."/>
            <person name="Abt D.N."/>
            <person name="Adryan B."/>
            <person name="Aguade M."/>
            <person name="Akashi H."/>
            <person name="Anderson W.W."/>
            <person name="Aquadro C.F."/>
            <person name="Ardell D.H."/>
            <person name="Arguello R."/>
            <person name="Artieri C.G."/>
            <person name="Barbash D.A."/>
            <person name="Barker D."/>
            <person name="Barsanti P."/>
            <person name="Batterham P."/>
            <person name="Batzoglou S."/>
            <person name="Begun D."/>
            <person name="Bhutkar A."/>
            <person name="Blanco E."/>
            <person name="Bosak S.A."/>
            <person name="Bradley R.K."/>
            <person name="Brand A.D."/>
            <person name="Brent M.R."/>
            <person name="Brooks A.N."/>
            <person name="Brown R.H."/>
            <person name="Butlin R.K."/>
            <person name="Caggese C."/>
            <person name="Calvi B.R."/>
            <person name="Bernardo de Carvalho A."/>
            <person name="Caspi A."/>
            <person name="Castrezana S."/>
            <person name="Celniker S.E."/>
            <person name="Chang J.L."/>
            <person name="Chapple C."/>
            <person name="Chatterji S."/>
            <person name="Chinwalla A."/>
            <person name="Civetta A."/>
            <person name="Clifton S.W."/>
            <person name="Comeron J.M."/>
            <person name="Costello J.C."/>
            <person name="Coyne J.A."/>
            <person name="Daub J."/>
            <person name="David R.G."/>
            <person name="Delcher A.L."/>
            <person name="Delehaunty K."/>
            <person name="Do C.B."/>
            <person name="Ebling H."/>
            <person name="Edwards K."/>
            <person name="Eickbush T."/>
            <person name="Evans J.D."/>
            <person name="Filipski A."/>
            <person name="Findeiss S."/>
            <person name="Freyhult E."/>
            <person name="Fulton L."/>
            <person name="Fulton R."/>
            <person name="Garcia A.C."/>
            <person name="Gardiner A."/>
            <person name="Garfield D.A."/>
            <person name="Garvin B.E."/>
            <person name="Gibson G."/>
            <person name="Gilbert D."/>
            <person name="Gnerre S."/>
            <person name="Godfrey J."/>
            <person name="Good R."/>
            <person name="Gotea V."/>
            <person name="Gravely B."/>
            <person name="Greenberg A.J."/>
            <person name="Griffiths-Jones S."/>
            <person name="Gross S."/>
            <person name="Guigo R."/>
            <person name="Gustafson E.A."/>
            <person name="Haerty W."/>
            <person name="Hahn M.W."/>
            <person name="Halligan D.L."/>
            <person name="Halpern A.L."/>
            <person name="Halter G.M."/>
            <person name="Han M.V."/>
            <person name="Heger A."/>
            <person name="Hillier L."/>
            <person name="Hinrichs A.S."/>
            <person name="Holmes I."/>
            <person name="Hoskins R.A."/>
            <person name="Hubisz M.J."/>
            <person name="Hultmark D."/>
            <person name="Huntley M.A."/>
            <person name="Jaffe D.B."/>
            <person name="Jagadeeshan S."/>
            <person name="Jeck W.R."/>
            <person name="Johnson J."/>
            <person name="Jones C.D."/>
            <person name="Jordan W.C."/>
            <person name="Karpen G.H."/>
            <person name="Kataoka E."/>
            <person name="Keightley P.D."/>
            <person name="Kheradpour P."/>
            <person name="Kirkness E.F."/>
            <person name="Koerich L.B."/>
            <person name="Kristiansen K."/>
            <person name="Kudrna D."/>
            <person name="Kulathinal R.J."/>
            <person name="Kumar S."/>
            <person name="Kwok R."/>
            <person name="Lander E."/>
            <person name="Langley C.H."/>
            <person name="Lapoint R."/>
            <person name="Lazzaro B.P."/>
            <person name="Lee S.J."/>
            <person name="Levesque L."/>
            <person name="Li R."/>
            <person name="Lin C.F."/>
            <person name="Lin M.F."/>
            <person name="Lindblad-Toh K."/>
            <person name="Llopart A."/>
            <person name="Long M."/>
            <person name="Low L."/>
            <person name="Lozovsky E."/>
            <person name="Lu J."/>
            <person name="Luo M."/>
            <person name="Machado C.A."/>
            <person name="Makalowski W."/>
            <person name="Marzo M."/>
            <person name="Matsuda M."/>
            <person name="Matzkin L."/>
            <person name="McAllister B."/>
            <person name="McBride C.S."/>
            <person name="McKernan B."/>
            <person name="McKernan K."/>
            <person name="Mendez-Lago M."/>
            <person name="Minx P."/>
            <person name="Mollenhauer M.U."/>
            <person name="Montooth K."/>
            <person name="Mount S.M."/>
            <person name="Mu X."/>
            <person name="Myers E."/>
            <person name="Negre B."/>
            <person name="Newfeld S."/>
            <person name="Nielsen R."/>
            <person name="Noor M.A."/>
            <person name="O'Grady P."/>
            <person name="Pachter L."/>
            <person name="Papaceit M."/>
            <person name="Parisi M.J."/>
            <person name="Parisi M."/>
            <person name="Parts L."/>
            <person name="Pedersen J.S."/>
            <person name="Pesole G."/>
            <person name="Phillippy A.M."/>
            <person name="Ponting C.P."/>
            <person name="Pop M."/>
            <person name="Porcelli D."/>
            <person name="Powell J.R."/>
            <person name="Prohaska S."/>
            <person name="Pruitt K."/>
            <person name="Puig M."/>
            <person name="Quesneville H."/>
            <person name="Ram K.R."/>
            <person name="Rand D."/>
            <person name="Rasmussen M.D."/>
            <person name="Reed L.K."/>
            <person name="Reenan R."/>
            <person name="Reily A."/>
            <person name="Remington K.A."/>
            <person name="Rieger T.T."/>
            <person name="Ritchie M.G."/>
            <person name="Robin C."/>
            <person name="Rogers Y.H."/>
            <person name="Rohde C."/>
            <person name="Rozas J."/>
            <person name="Rubenfield M.J."/>
            <person name="Ruiz A."/>
            <person name="Russo S."/>
            <person name="Salzberg S.L."/>
            <person name="Sanchez-Gracia A."/>
            <person name="Saranga D.J."/>
            <person name="Sato H."/>
            <person name="Schaeffer S.W."/>
            <person name="Schatz M.C."/>
            <person name="Schlenke T."/>
            <person name="Schwartz R."/>
            <person name="Segarra C."/>
            <person name="Singh R.S."/>
            <person name="Sirot L."/>
            <person name="Sirota M."/>
            <person name="Sisneros N.B."/>
            <person name="Smith C.D."/>
            <person name="Smith T.F."/>
            <person name="Spieth J."/>
            <person name="Stage D.E."/>
            <person name="Stark A."/>
            <person name="Stephan W."/>
            <person name="Strausberg R.L."/>
            <person name="Strempel S."/>
            <person name="Sturgill D."/>
            <person name="Sutton G."/>
            <person name="Sutton G.G."/>
            <person name="Tao W."/>
            <person name="Teichmann S."/>
            <person name="Tobari Y.N."/>
            <person name="Tomimura Y."/>
            <person name="Tsolas J.M."/>
            <person name="Valente V.L."/>
            <person name="Venter E."/>
            <person name="Venter J.C."/>
            <person name="Vicario S."/>
            <person name="Vieira F.G."/>
            <person name="Vilella A.J."/>
            <person name="Villasante A."/>
            <person name="Walenz B."/>
            <person name="Wang J."/>
            <person name="Wasserman M."/>
            <person name="Watts T."/>
            <person name="Wilson D."/>
            <person name="Wilson R.K."/>
            <person name="Wing R.A."/>
            <person name="Wolfner M.F."/>
            <person name="Wong A."/>
            <person name="Wong G.K."/>
            <person name="Wu C.I."/>
            <person name="Wu G."/>
            <person name="Yamamoto D."/>
            <person name="Yang H.P."/>
            <person name="Yang S.P."/>
            <person name="Yorke J.A."/>
            <person name="Yoshida K."/>
            <person name="Zdobnov E."/>
            <person name="Zhang P."/>
            <person name="Zhang Y."/>
            <person name="Zimin A.V."/>
            <person name="Baldwin J."/>
            <person name="Abdouelleil A."/>
            <person name="Abdulkadir J."/>
            <person name="Abebe A."/>
            <person name="Abera B."/>
            <person name="Abreu J."/>
            <person name="Acer S.C."/>
            <person name="Aftuck L."/>
            <person name="Alexander A."/>
            <person name="An P."/>
            <person name="Anderson E."/>
            <person name="Anderson S."/>
            <person name="Arachi H."/>
            <person name="Azer M."/>
            <person name="Bachantsang P."/>
            <person name="Barry A."/>
            <person name="Bayul T."/>
            <person name="Berlin A."/>
            <person name="Bessette D."/>
            <person name="Bloom T."/>
            <person name="Blye J."/>
            <person name="Boguslavskiy L."/>
            <person name="Bonnet C."/>
            <person name="Boukhgalter B."/>
            <person name="Bourzgui I."/>
            <person name="Brown A."/>
            <person name="Cahill P."/>
            <person name="Channer S."/>
            <person name="Cheshatsang Y."/>
            <person name="Chuda L."/>
            <person name="Citroen M."/>
            <person name="Collymore A."/>
            <person name="Cooke P."/>
            <person name="Costello M."/>
            <person name="D'Aco K."/>
            <person name="Daza R."/>
            <person name="De Haan G."/>
            <person name="DeGray S."/>
            <person name="DeMaso C."/>
            <person name="Dhargay N."/>
            <person name="Dooley K."/>
            <person name="Dooley E."/>
            <person name="Doricent M."/>
            <person name="Dorje P."/>
            <person name="Dorjee K."/>
            <person name="Dupes A."/>
            <person name="Elong R."/>
            <person name="Falk J."/>
            <person name="Farina A."/>
            <person name="Faro S."/>
            <person name="Ferguson D."/>
            <person name="Fisher S."/>
            <person name="Foley C.D."/>
            <person name="Franke A."/>
            <person name="Friedrich D."/>
            <person name="Gadbois L."/>
            <person name="Gearin G."/>
            <person name="Gearin C.R."/>
            <person name="Giannoukos G."/>
            <person name="Goode T."/>
            <person name="Graham J."/>
            <person name="Grandbois E."/>
            <person name="Grewal S."/>
            <person name="Gyaltsen K."/>
            <person name="Hafez N."/>
            <person name="Hagos B."/>
            <person name="Hall J."/>
            <person name="Henson C."/>
            <person name="Hollinger A."/>
            <person name="Honan T."/>
            <person name="Huard M.D."/>
            <person name="Hughes L."/>
            <person name="Hurhula B."/>
            <person name="Husby M.E."/>
            <person name="Kamat A."/>
            <person name="Kanga B."/>
            <person name="Kashin S."/>
            <person name="Khazanovich D."/>
            <person name="Kisner P."/>
            <person name="Lance K."/>
            <person name="Lara M."/>
            <person name="Lee W."/>
            <person name="Lennon N."/>
            <person name="Letendre F."/>
            <person name="LeVine R."/>
            <person name="Lipovsky A."/>
            <person name="Liu X."/>
            <person name="Liu J."/>
            <person name="Liu S."/>
            <person name="Lokyitsang T."/>
            <person name="Lokyitsang Y."/>
            <person name="Lubonja R."/>
            <person name="Lui A."/>
            <person name="MacDonald P."/>
            <person name="Magnisalis V."/>
            <person name="Maru K."/>
            <person name="Matthews C."/>
            <person name="McCusker W."/>
            <person name="McDonough S."/>
            <person name="Mehta T."/>
            <person name="Meldrim J."/>
            <person name="Meneus L."/>
            <person name="Mihai O."/>
            <person name="Mihalev A."/>
            <person name="Mihova T."/>
            <person name="Mittelman R."/>
            <person name="Mlenga V."/>
            <person name="Montmayeur A."/>
            <person name="Mulrain L."/>
            <person name="Navidi A."/>
            <person name="Naylor J."/>
            <person name="Negash T."/>
            <person name="Nguyen T."/>
            <person name="Nguyen N."/>
            <person name="Nicol R."/>
            <person name="Norbu C."/>
            <person name="Norbu N."/>
            <person name="Novod N."/>
            <person name="O'Neill B."/>
            <person name="Osman S."/>
            <person name="Markiewicz E."/>
            <person name="Oyono O.L."/>
            <person name="Patti C."/>
            <person name="Phunkhang P."/>
            <person name="Pierre F."/>
            <person name="Priest M."/>
            <person name="Raghuraman S."/>
            <person name="Rege F."/>
            <person name="Reyes R."/>
            <person name="Rise C."/>
            <person name="Rogov P."/>
            <person name="Ross K."/>
            <person name="Ryan E."/>
            <person name="Settipalli S."/>
            <person name="Shea T."/>
            <person name="Sherpa N."/>
            <person name="Shi L."/>
            <person name="Shih D."/>
            <person name="Sparrow T."/>
            <person name="Spaulding J."/>
            <person name="Stalker J."/>
            <person name="Stange-Thomann N."/>
            <person name="Stavropoulos S."/>
            <person name="Stone C."/>
            <person name="Strader C."/>
            <person name="Tesfaye S."/>
            <person name="Thomson T."/>
            <person name="Thoulutsang Y."/>
            <person name="Thoulutsang D."/>
            <person name="Topham K."/>
            <person name="Topping I."/>
            <person name="Tsamla T."/>
            <person name="Vassiliev H."/>
            <person name="Vo A."/>
            <person name="Wangchuk T."/>
            <person name="Wangdi T."/>
            <person name="Weiand M."/>
            <person name="Wilkinson J."/>
            <person name="Wilson A."/>
            <person name="Yadav S."/>
            <person name="Young G."/>
            <person name="Yu Q."/>
            <person name="Zembek L."/>
            <person name="Zhong D."/>
            <person name="Zimmer A."/>
            <person name="Zwirko Z."/>
            <person name="Jaffe D.B."/>
            <person name="Alvarez P."/>
            <person name="Brockman W."/>
            <person name="Butler J."/>
            <person name="Chin C."/>
            <person name="Gnerre S."/>
            <person name="Grabherr M."/>
            <person name="Kleber M."/>
            <person name="Mauceli E."/>
            <person name="MacCallum I."/>
        </authorList>
    </citation>
    <scope>NUCLEOTIDE SEQUENCE [LARGE SCALE GENOMIC DNA]</scope>
    <source>
        <strain evidence="3">white501</strain>
    </source>
</reference>
<keyword evidence="3" id="KW-1185">Reference proteome</keyword>
<gene>
    <name evidence="2" type="primary">Dsim\GD15151</name>
    <name evidence="2" type="ORF">Dsim_GD15151</name>
</gene>
<proteinExistence type="predicted"/>
<feature type="compositionally biased region" description="Basic and acidic residues" evidence="1">
    <location>
        <begin position="13"/>
        <end position="31"/>
    </location>
</feature>
<dbReference type="AlphaFoldDB" id="B4NTA3"/>
<organism evidence="2 3">
    <name type="scientific">Drosophila simulans</name>
    <name type="common">Fruit fly</name>
    <dbReference type="NCBI Taxonomy" id="7240"/>
    <lineage>
        <taxon>Eukaryota</taxon>
        <taxon>Metazoa</taxon>
        <taxon>Ecdysozoa</taxon>
        <taxon>Arthropoda</taxon>
        <taxon>Hexapoda</taxon>
        <taxon>Insecta</taxon>
        <taxon>Pterygota</taxon>
        <taxon>Neoptera</taxon>
        <taxon>Endopterygota</taxon>
        <taxon>Diptera</taxon>
        <taxon>Brachycera</taxon>
        <taxon>Muscomorpha</taxon>
        <taxon>Ephydroidea</taxon>
        <taxon>Drosophilidae</taxon>
        <taxon>Drosophila</taxon>
        <taxon>Sophophora</taxon>
    </lineage>
</organism>
<dbReference type="EMBL" id="CH982889">
    <property type="protein sequence ID" value="EDX15793.1"/>
    <property type="molecule type" value="Genomic_DNA"/>
</dbReference>